<dbReference type="EMBL" id="BOOC01000007">
    <property type="protein sequence ID" value="GIH39328.1"/>
    <property type="molecule type" value="Genomic_DNA"/>
</dbReference>
<dbReference type="InterPro" id="IPR051806">
    <property type="entry name" value="HAD-like_SPP"/>
</dbReference>
<organism evidence="1 2">
    <name type="scientific">Microbispora corallina</name>
    <dbReference type="NCBI Taxonomy" id="83302"/>
    <lineage>
        <taxon>Bacteria</taxon>
        <taxon>Bacillati</taxon>
        <taxon>Actinomycetota</taxon>
        <taxon>Actinomycetes</taxon>
        <taxon>Streptosporangiales</taxon>
        <taxon>Streptosporangiaceae</taxon>
        <taxon>Microbispora</taxon>
    </lineage>
</organism>
<dbReference type="InterPro" id="IPR023214">
    <property type="entry name" value="HAD_sf"/>
</dbReference>
<evidence type="ECO:0000313" key="2">
    <source>
        <dbReference type="Proteomes" id="UP000603904"/>
    </source>
</evidence>
<reference evidence="1 2" key="1">
    <citation type="submission" date="2021-01" db="EMBL/GenBank/DDBJ databases">
        <title>Whole genome shotgun sequence of Microbispora corallina NBRC 16416.</title>
        <authorList>
            <person name="Komaki H."/>
            <person name="Tamura T."/>
        </authorList>
    </citation>
    <scope>NUCLEOTIDE SEQUENCE [LARGE SCALE GENOMIC DNA]</scope>
    <source>
        <strain evidence="1 2">NBRC 16416</strain>
    </source>
</reference>
<keyword evidence="2" id="KW-1185">Reference proteome</keyword>
<dbReference type="Pfam" id="PF13419">
    <property type="entry name" value="HAD_2"/>
    <property type="match status" value="1"/>
</dbReference>
<proteinExistence type="predicted"/>
<dbReference type="Gene3D" id="3.40.50.1000">
    <property type="entry name" value="HAD superfamily/HAD-like"/>
    <property type="match status" value="1"/>
</dbReference>
<dbReference type="Proteomes" id="UP000603904">
    <property type="component" value="Unassembled WGS sequence"/>
</dbReference>
<dbReference type="SUPFAM" id="SSF56784">
    <property type="entry name" value="HAD-like"/>
    <property type="match status" value="1"/>
</dbReference>
<dbReference type="NCBIfam" id="TIGR01509">
    <property type="entry name" value="HAD-SF-IA-v3"/>
    <property type="match status" value="1"/>
</dbReference>
<accession>A0ABQ4FWZ1</accession>
<dbReference type="SFLD" id="SFLDS00003">
    <property type="entry name" value="Haloacid_Dehalogenase"/>
    <property type="match status" value="1"/>
</dbReference>
<dbReference type="InterPro" id="IPR036412">
    <property type="entry name" value="HAD-like_sf"/>
</dbReference>
<dbReference type="PANTHER" id="PTHR43481:SF4">
    <property type="entry name" value="GLYCEROL-1-PHOSPHATE PHOSPHOHYDROLASE 1-RELATED"/>
    <property type="match status" value="1"/>
</dbReference>
<gene>
    <name evidence="1" type="ORF">Mco01_23280</name>
</gene>
<dbReference type="InterPro" id="IPR041492">
    <property type="entry name" value="HAD_2"/>
</dbReference>
<dbReference type="PANTHER" id="PTHR43481">
    <property type="entry name" value="FRUCTOSE-1-PHOSPHATE PHOSPHATASE"/>
    <property type="match status" value="1"/>
</dbReference>
<dbReference type="CDD" id="cd07505">
    <property type="entry name" value="HAD_BPGM-like"/>
    <property type="match status" value="1"/>
</dbReference>
<dbReference type="SFLD" id="SFLDG01129">
    <property type="entry name" value="C1.5:_HAD__Beta-PGM__Phosphata"/>
    <property type="match status" value="1"/>
</dbReference>
<name>A0ABQ4FWZ1_9ACTN</name>
<dbReference type="PRINTS" id="PR00413">
    <property type="entry name" value="HADHALOGNASE"/>
</dbReference>
<dbReference type="Gene3D" id="1.10.150.240">
    <property type="entry name" value="Putative phosphatase, domain 2"/>
    <property type="match status" value="1"/>
</dbReference>
<dbReference type="InterPro" id="IPR023198">
    <property type="entry name" value="PGP-like_dom2"/>
</dbReference>
<comment type="caution">
    <text evidence="1">The sequence shown here is derived from an EMBL/GenBank/DDBJ whole genome shotgun (WGS) entry which is preliminary data.</text>
</comment>
<dbReference type="InterPro" id="IPR006439">
    <property type="entry name" value="HAD-SF_hydro_IA"/>
</dbReference>
<dbReference type="GO" id="GO:0016787">
    <property type="term" value="F:hydrolase activity"/>
    <property type="evidence" value="ECO:0007669"/>
    <property type="project" value="UniProtKB-KW"/>
</dbReference>
<sequence>MSSEALGAVLFDMDGTLVDTEDLWWEACAEVAVGLGSALGPEDRQALFGLPVEDAASHVSGRIPGSPGPAAVAALLTTAFTAKIENGVTTLPGAVALLEALRAAGIPAGLVSASPRPVVDLVLETVGGDRFRLSVAAGDSERNKPAPDPYLAAARRLGVDPASCVAIEDSPTGIASAAGAGCAVLAVGLGGTAPEGVAAVSSLENVDLALLRLLVTRAT</sequence>
<evidence type="ECO:0000313" key="1">
    <source>
        <dbReference type="EMBL" id="GIH39328.1"/>
    </source>
</evidence>
<dbReference type="RefSeq" id="WP_204056875.1">
    <property type="nucleotide sequence ID" value="NZ_BAAAGP010000015.1"/>
</dbReference>
<keyword evidence="1" id="KW-0378">Hydrolase</keyword>
<protein>
    <submittedName>
        <fullName evidence="1">Hydrolase</fullName>
    </submittedName>
</protein>